<comment type="caution">
    <text evidence="3">The sequence shown here is derived from an EMBL/GenBank/DDBJ whole genome shotgun (WGS) entry which is preliminary data.</text>
</comment>
<feature type="compositionally biased region" description="Low complexity" evidence="2">
    <location>
        <begin position="298"/>
        <end position="307"/>
    </location>
</feature>
<evidence type="ECO:0000256" key="1">
    <source>
        <dbReference type="SAM" id="Coils"/>
    </source>
</evidence>
<gene>
    <name evidence="3" type="ORF">FA13DRAFT_599384</name>
</gene>
<dbReference type="STRING" id="71717.A0A4Y7T6Q4"/>
<proteinExistence type="predicted"/>
<evidence type="ECO:0000256" key="2">
    <source>
        <dbReference type="SAM" id="MobiDB-lite"/>
    </source>
</evidence>
<feature type="compositionally biased region" description="Basic and acidic residues" evidence="2">
    <location>
        <begin position="499"/>
        <end position="511"/>
    </location>
</feature>
<feature type="region of interest" description="Disordered" evidence="2">
    <location>
        <begin position="283"/>
        <end position="522"/>
    </location>
</feature>
<feature type="coiled-coil region" evidence="1">
    <location>
        <begin position="191"/>
        <end position="225"/>
    </location>
</feature>
<keyword evidence="1" id="KW-0175">Coiled coil</keyword>
<dbReference type="EMBL" id="QPFP01000025">
    <property type="protein sequence ID" value="TEB29866.1"/>
    <property type="molecule type" value="Genomic_DNA"/>
</dbReference>
<feature type="compositionally biased region" description="Basic and acidic residues" evidence="2">
    <location>
        <begin position="117"/>
        <end position="126"/>
    </location>
</feature>
<feature type="compositionally biased region" description="Polar residues" evidence="2">
    <location>
        <begin position="57"/>
        <end position="77"/>
    </location>
</feature>
<accession>A0A4Y7T6Q4</accession>
<feature type="compositionally biased region" description="Polar residues" evidence="2">
    <location>
        <begin position="375"/>
        <end position="392"/>
    </location>
</feature>
<feature type="region of interest" description="Disordered" evidence="2">
    <location>
        <begin position="636"/>
        <end position="694"/>
    </location>
</feature>
<name>A0A4Y7T6Q4_COPMI</name>
<feature type="compositionally biased region" description="Low complexity" evidence="2">
    <location>
        <begin position="129"/>
        <end position="140"/>
    </location>
</feature>
<protein>
    <submittedName>
        <fullName evidence="3">Uncharacterized protein</fullName>
    </submittedName>
</protein>
<feature type="compositionally biased region" description="Polar residues" evidence="2">
    <location>
        <begin position="87"/>
        <end position="110"/>
    </location>
</feature>
<organism evidence="3 4">
    <name type="scientific">Coprinellus micaceus</name>
    <name type="common">Glistening ink-cap mushroom</name>
    <name type="synonym">Coprinus micaceus</name>
    <dbReference type="NCBI Taxonomy" id="71717"/>
    <lineage>
        <taxon>Eukaryota</taxon>
        <taxon>Fungi</taxon>
        <taxon>Dikarya</taxon>
        <taxon>Basidiomycota</taxon>
        <taxon>Agaricomycotina</taxon>
        <taxon>Agaricomycetes</taxon>
        <taxon>Agaricomycetidae</taxon>
        <taxon>Agaricales</taxon>
        <taxon>Agaricineae</taxon>
        <taxon>Psathyrellaceae</taxon>
        <taxon>Coprinellus</taxon>
    </lineage>
</organism>
<sequence length="694" mass="73320">MSTSSGPPPSSYNYASASSSSSTTMSRPASSKRHSMPLSPSASGPRPLHLLDPAGSITASSTTSVLSPTRPSNSSSPLHAPSPILPPSTSSEPQSRVSTPRSAKRQSAISYFSPDHVSVREKEALVKRSSTPLTSTSGGSVPAGEGTEALASPTVRANALGSKPTQVVASEDQKERPLTTAEKHAELLHFIAQKEAKCLELRSQLAMHEEELLQLKRKWERIINRGLERENSTTLSSATYPTNPKDIPAALMSLTTNPTLTLEGIREGVQGMSRLLAAGLSISTPTDQVHRPPKLAVPSSARSQSSSPIPPSPLSLSSTLPSGRALARHATRESESSNATWTTRSSLDVNRLSQCSSATSLEDDEEASAKRPPSGTVSNQHSSHGSLQSSPQELLLMDTGATPTMSPNPKFLEQKARRRKRLEEKKSEDALARNALGDSWDSKRSNTDEGEDDAWEAWGESDAKKSGKAKAVEGQQHDRISATTTSRQEAGTFWLMEAATDKKATETKDKNTGGSLGGLASPQMSSWMGAMGKKLGGELQKSGNVLTNTQKRASLMLSDMSSSFVSALTSPPVDAPSSMSLTASPTVSNVSLSPSSPLPSVPDPMFGLVSPVPMTKANKRHSLTLGASLSRSASLSRAASKANGSGTKSLLDDDDDAFGPMVSGGSVLQPDNVKPAAKANGVKKVQEDEDEWNW</sequence>
<keyword evidence="4" id="KW-1185">Reference proteome</keyword>
<feature type="compositionally biased region" description="Basic and acidic residues" evidence="2">
    <location>
        <begin position="421"/>
        <end position="431"/>
    </location>
</feature>
<feature type="compositionally biased region" description="Pro residues" evidence="2">
    <location>
        <begin position="1"/>
        <end position="10"/>
    </location>
</feature>
<reference evidence="3 4" key="1">
    <citation type="journal article" date="2019" name="Nat. Ecol. Evol.">
        <title>Megaphylogeny resolves global patterns of mushroom evolution.</title>
        <authorList>
            <person name="Varga T."/>
            <person name="Krizsan K."/>
            <person name="Foldi C."/>
            <person name="Dima B."/>
            <person name="Sanchez-Garcia M."/>
            <person name="Sanchez-Ramirez S."/>
            <person name="Szollosi G.J."/>
            <person name="Szarkandi J.G."/>
            <person name="Papp V."/>
            <person name="Albert L."/>
            <person name="Andreopoulos W."/>
            <person name="Angelini C."/>
            <person name="Antonin V."/>
            <person name="Barry K.W."/>
            <person name="Bougher N.L."/>
            <person name="Buchanan P."/>
            <person name="Buyck B."/>
            <person name="Bense V."/>
            <person name="Catcheside P."/>
            <person name="Chovatia M."/>
            <person name="Cooper J."/>
            <person name="Damon W."/>
            <person name="Desjardin D."/>
            <person name="Finy P."/>
            <person name="Geml J."/>
            <person name="Haridas S."/>
            <person name="Hughes K."/>
            <person name="Justo A."/>
            <person name="Karasinski D."/>
            <person name="Kautmanova I."/>
            <person name="Kiss B."/>
            <person name="Kocsube S."/>
            <person name="Kotiranta H."/>
            <person name="LaButti K.M."/>
            <person name="Lechner B.E."/>
            <person name="Liimatainen K."/>
            <person name="Lipzen A."/>
            <person name="Lukacs Z."/>
            <person name="Mihaltcheva S."/>
            <person name="Morgado L.N."/>
            <person name="Niskanen T."/>
            <person name="Noordeloos M.E."/>
            <person name="Ohm R.A."/>
            <person name="Ortiz-Santana B."/>
            <person name="Ovrebo C."/>
            <person name="Racz N."/>
            <person name="Riley R."/>
            <person name="Savchenko A."/>
            <person name="Shiryaev A."/>
            <person name="Soop K."/>
            <person name="Spirin V."/>
            <person name="Szebenyi C."/>
            <person name="Tomsovsky M."/>
            <person name="Tulloss R.E."/>
            <person name="Uehling J."/>
            <person name="Grigoriev I.V."/>
            <person name="Vagvolgyi C."/>
            <person name="Papp T."/>
            <person name="Martin F.M."/>
            <person name="Miettinen O."/>
            <person name="Hibbett D.S."/>
            <person name="Nagy L.G."/>
        </authorList>
    </citation>
    <scope>NUCLEOTIDE SEQUENCE [LARGE SCALE GENOMIC DNA]</scope>
    <source>
        <strain evidence="3 4">FP101781</strain>
    </source>
</reference>
<feature type="compositionally biased region" description="Low complexity" evidence="2">
    <location>
        <begin position="11"/>
        <end position="29"/>
    </location>
</feature>
<feature type="region of interest" description="Disordered" evidence="2">
    <location>
        <begin position="1"/>
        <end position="176"/>
    </location>
</feature>
<dbReference type="Proteomes" id="UP000298030">
    <property type="component" value="Unassembled WGS sequence"/>
</dbReference>
<evidence type="ECO:0000313" key="3">
    <source>
        <dbReference type="EMBL" id="TEB29866.1"/>
    </source>
</evidence>
<dbReference type="AlphaFoldDB" id="A0A4Y7T6Q4"/>
<feature type="compositionally biased region" description="Polar residues" evidence="2">
    <location>
        <begin position="336"/>
        <end position="360"/>
    </location>
</feature>
<dbReference type="OrthoDB" id="3204900at2759"/>
<evidence type="ECO:0000313" key="4">
    <source>
        <dbReference type="Proteomes" id="UP000298030"/>
    </source>
</evidence>